<dbReference type="STRING" id="504805.SAMN05421505_10455"/>
<sequence length="97" mass="10780">MRNAAEHYRRAAACRPRAYARIVALDLVAEGELLLAQGGIEQACATWSSALDHMDGVASARARKAVVGIRRDLVRFRTRGLRCAQQLDEYAVELLRN</sequence>
<dbReference type="EMBL" id="FNCN01000004">
    <property type="protein sequence ID" value="SDG41454.1"/>
    <property type="molecule type" value="Genomic_DNA"/>
</dbReference>
<accession>A0A1G7U253</accession>
<proteinExistence type="predicted"/>
<dbReference type="AlphaFoldDB" id="A0A1G7U253"/>
<gene>
    <name evidence="1" type="ORF">SAMN05421505_10455</name>
</gene>
<protein>
    <recommendedName>
        <fullName evidence="3">Transcriptional activator domain-containing protein</fullName>
    </recommendedName>
</protein>
<evidence type="ECO:0008006" key="3">
    <source>
        <dbReference type="Google" id="ProtNLM"/>
    </source>
</evidence>
<reference evidence="1 2" key="1">
    <citation type="submission" date="2016-10" db="EMBL/GenBank/DDBJ databases">
        <authorList>
            <person name="de Groot N.N."/>
        </authorList>
    </citation>
    <scope>NUCLEOTIDE SEQUENCE [LARGE SCALE GENOMIC DNA]</scope>
    <source>
        <strain evidence="1 2">CPCC 201354</strain>
    </source>
</reference>
<evidence type="ECO:0000313" key="2">
    <source>
        <dbReference type="Proteomes" id="UP000198923"/>
    </source>
</evidence>
<evidence type="ECO:0000313" key="1">
    <source>
        <dbReference type="EMBL" id="SDG41454.1"/>
    </source>
</evidence>
<keyword evidence="2" id="KW-1185">Reference proteome</keyword>
<name>A0A1G7U253_9ACTN</name>
<organism evidence="1 2">
    <name type="scientific">Sinosporangium album</name>
    <dbReference type="NCBI Taxonomy" id="504805"/>
    <lineage>
        <taxon>Bacteria</taxon>
        <taxon>Bacillati</taxon>
        <taxon>Actinomycetota</taxon>
        <taxon>Actinomycetes</taxon>
        <taxon>Streptosporangiales</taxon>
        <taxon>Streptosporangiaceae</taxon>
        <taxon>Sinosporangium</taxon>
    </lineage>
</organism>
<dbReference type="Proteomes" id="UP000198923">
    <property type="component" value="Unassembled WGS sequence"/>
</dbReference>